<gene>
    <name evidence="10" type="ORF">EW145_g7556</name>
</gene>
<keyword evidence="6" id="KW-1015">Disulfide bond</keyword>
<comment type="subcellular location">
    <subcellularLocation>
        <location evidence="1">Membrane</location>
        <topology evidence="1">Multi-pass membrane protein</topology>
    </subcellularLocation>
</comment>
<dbReference type="PROSITE" id="PS01186">
    <property type="entry name" value="EGF_2"/>
    <property type="match status" value="1"/>
</dbReference>
<proteinExistence type="predicted"/>
<feature type="disulfide bond" evidence="6">
    <location>
        <begin position="40"/>
        <end position="49"/>
    </location>
</feature>
<keyword evidence="3 7" id="KW-0812">Transmembrane</keyword>
<evidence type="ECO:0000256" key="2">
    <source>
        <dbReference type="ARBA" id="ARBA00022448"/>
    </source>
</evidence>
<dbReference type="Gene3D" id="3.40.50.300">
    <property type="entry name" value="P-loop containing nucleotide triphosphate hydrolases"/>
    <property type="match status" value="1"/>
</dbReference>
<evidence type="ECO:0000256" key="4">
    <source>
        <dbReference type="ARBA" id="ARBA00022989"/>
    </source>
</evidence>
<dbReference type="AlphaFoldDB" id="A0A4S4KHI2"/>
<dbReference type="PANTHER" id="PTHR48041">
    <property type="entry name" value="ABC TRANSPORTER G FAMILY MEMBER 28"/>
    <property type="match status" value="1"/>
</dbReference>
<dbReference type="Proteomes" id="UP000308199">
    <property type="component" value="Unassembled WGS sequence"/>
</dbReference>
<dbReference type="PROSITE" id="PS00022">
    <property type="entry name" value="EGF_1"/>
    <property type="match status" value="1"/>
</dbReference>
<dbReference type="GO" id="GO:0016887">
    <property type="term" value="F:ATP hydrolysis activity"/>
    <property type="evidence" value="ECO:0007669"/>
    <property type="project" value="InterPro"/>
</dbReference>
<protein>
    <recommendedName>
        <fullName evidence="9">EGF-like domain-containing protein</fullName>
    </recommendedName>
</protein>
<evidence type="ECO:0000259" key="9">
    <source>
        <dbReference type="PROSITE" id="PS50026"/>
    </source>
</evidence>
<accession>A0A4S4KHI2</accession>
<name>A0A4S4KHI2_9AGAM</name>
<keyword evidence="2" id="KW-0813">Transport</keyword>
<dbReference type="GO" id="GO:0042626">
    <property type="term" value="F:ATPase-coupled transmembrane transporter activity"/>
    <property type="evidence" value="ECO:0007669"/>
    <property type="project" value="TreeGrafter"/>
</dbReference>
<keyword evidence="4 7" id="KW-1133">Transmembrane helix</keyword>
<keyword evidence="11" id="KW-1185">Reference proteome</keyword>
<feature type="transmembrane region" description="Helical" evidence="7">
    <location>
        <begin position="320"/>
        <end position="343"/>
    </location>
</feature>
<evidence type="ECO:0000256" key="3">
    <source>
        <dbReference type="ARBA" id="ARBA00022692"/>
    </source>
</evidence>
<feature type="chain" id="PRO_5020195672" description="EGF-like domain-containing protein" evidence="8">
    <location>
        <begin position="20"/>
        <end position="534"/>
    </location>
</feature>
<feature type="domain" description="EGF-like" evidence="9">
    <location>
        <begin position="13"/>
        <end position="50"/>
    </location>
</feature>
<evidence type="ECO:0000313" key="11">
    <source>
        <dbReference type="Proteomes" id="UP000308199"/>
    </source>
</evidence>
<evidence type="ECO:0000256" key="1">
    <source>
        <dbReference type="ARBA" id="ARBA00004141"/>
    </source>
</evidence>
<dbReference type="InterPro" id="IPR000742">
    <property type="entry name" value="EGF"/>
</dbReference>
<evidence type="ECO:0000256" key="7">
    <source>
        <dbReference type="SAM" id="Phobius"/>
    </source>
</evidence>
<reference evidence="10 11" key="1">
    <citation type="submission" date="2019-02" db="EMBL/GenBank/DDBJ databases">
        <title>Genome sequencing of the rare red list fungi Phellinidium pouzarii.</title>
        <authorList>
            <person name="Buettner E."/>
            <person name="Kellner H."/>
        </authorList>
    </citation>
    <scope>NUCLEOTIDE SEQUENCE [LARGE SCALE GENOMIC DNA]</scope>
    <source>
        <strain evidence="10 11">DSM 108285</strain>
    </source>
</reference>
<dbReference type="InterPro" id="IPR027417">
    <property type="entry name" value="P-loop_NTPase"/>
</dbReference>
<keyword evidence="8" id="KW-0732">Signal</keyword>
<keyword evidence="6" id="KW-0245">EGF-like domain</keyword>
<dbReference type="PANTHER" id="PTHR48041:SF91">
    <property type="entry name" value="ABC TRANSPORTER G FAMILY MEMBER 28"/>
    <property type="match status" value="1"/>
</dbReference>
<dbReference type="SUPFAM" id="SSF52540">
    <property type="entry name" value="P-loop containing nucleoside triphosphate hydrolases"/>
    <property type="match status" value="1"/>
</dbReference>
<evidence type="ECO:0000256" key="8">
    <source>
        <dbReference type="SAM" id="SignalP"/>
    </source>
</evidence>
<evidence type="ECO:0000256" key="6">
    <source>
        <dbReference type="PROSITE-ProRule" id="PRU00076"/>
    </source>
</evidence>
<dbReference type="InterPro" id="IPR050352">
    <property type="entry name" value="ABCG_transporters"/>
</dbReference>
<dbReference type="PROSITE" id="PS50026">
    <property type="entry name" value="EGF_3"/>
    <property type="match status" value="1"/>
</dbReference>
<comment type="caution">
    <text evidence="6">Lacks conserved residue(s) required for the propagation of feature annotation.</text>
</comment>
<dbReference type="GO" id="GO:0016020">
    <property type="term" value="C:membrane"/>
    <property type="evidence" value="ECO:0007669"/>
    <property type="project" value="UniProtKB-SubCell"/>
</dbReference>
<evidence type="ECO:0000313" key="10">
    <source>
        <dbReference type="EMBL" id="THG97735.1"/>
    </source>
</evidence>
<keyword evidence="5 7" id="KW-0472">Membrane</keyword>
<feature type="non-terminal residue" evidence="10">
    <location>
        <position position="534"/>
    </location>
</feature>
<dbReference type="GO" id="GO:0005524">
    <property type="term" value="F:ATP binding"/>
    <property type="evidence" value="ECO:0007669"/>
    <property type="project" value="InterPro"/>
</dbReference>
<evidence type="ECO:0000256" key="5">
    <source>
        <dbReference type="ARBA" id="ARBA00023136"/>
    </source>
</evidence>
<dbReference type="OrthoDB" id="66620at2759"/>
<sequence length="534" mass="54532">MIRATFLLSLLAPISLVSAQTACENYGTPNVNGTSSACSCPPGFGGATCSEPACGGDIFQGTSRSLAQGNESVYANLTASQCACEAGWGGFGCNVCQSSAACQTSLTNAGGSAGSITSGIGDNNNTLVCNSAPKVFAAGQMSCSVLNPTLQALFPASSSLNILRTLQPAFTPLPNVTGFGDAGSVYAQLWYDGVEQFYCTADSCTQTTGSGNMTEWQCSDLQCTCRPKTTFCGGGLTDLSQTIDGLSGSLIVSCSVSSDGSTTSCGFQQSILNSLFGSNGLSLSDCSFGECVAQSVIDSASSSSSSGTTEDIHKSLSGGVIAGLVVVGSLIVLALAFLAFGFVRQRRARKGWANEAVGNGGVTIAWRDVSYVVPGVNGIGLDLFRKNKLTTEGGFTDEKVILDNVSGCVEPGHMMAILGPSGAGKTTLVEILAGKQKMGRVTGSVNRTAGTTAAAYGAGSARIAFVPQQDVLPATLTVREALVFAAALRLPESVPPHAKHARVEEVIQQLGLERVAGTRIGSGAAARNIGRRDA</sequence>
<dbReference type="Pfam" id="PF00005">
    <property type="entry name" value="ABC_tran"/>
    <property type="match status" value="1"/>
</dbReference>
<comment type="caution">
    <text evidence="10">The sequence shown here is derived from an EMBL/GenBank/DDBJ whole genome shotgun (WGS) entry which is preliminary data.</text>
</comment>
<dbReference type="EMBL" id="SGPK01000781">
    <property type="protein sequence ID" value="THG97735.1"/>
    <property type="molecule type" value="Genomic_DNA"/>
</dbReference>
<dbReference type="InterPro" id="IPR003439">
    <property type="entry name" value="ABC_transporter-like_ATP-bd"/>
</dbReference>
<organism evidence="10 11">
    <name type="scientific">Phellinidium pouzarii</name>
    <dbReference type="NCBI Taxonomy" id="167371"/>
    <lineage>
        <taxon>Eukaryota</taxon>
        <taxon>Fungi</taxon>
        <taxon>Dikarya</taxon>
        <taxon>Basidiomycota</taxon>
        <taxon>Agaricomycotina</taxon>
        <taxon>Agaricomycetes</taxon>
        <taxon>Hymenochaetales</taxon>
        <taxon>Hymenochaetaceae</taxon>
        <taxon>Phellinidium</taxon>
    </lineage>
</organism>
<feature type="signal peptide" evidence="8">
    <location>
        <begin position="1"/>
        <end position="19"/>
    </location>
</feature>